<dbReference type="PANTHER" id="PTHR31423">
    <property type="entry name" value="YBAK DOMAIN-CONTAINING PROTEIN"/>
    <property type="match status" value="1"/>
</dbReference>
<evidence type="ECO:0000259" key="2">
    <source>
        <dbReference type="Pfam" id="PF04073"/>
    </source>
</evidence>
<dbReference type="InterPro" id="IPR036754">
    <property type="entry name" value="YbaK/aa-tRNA-synt-asso_dom_sf"/>
</dbReference>
<dbReference type="CDD" id="cd04335">
    <property type="entry name" value="PrdX_deacylase"/>
    <property type="match status" value="1"/>
</dbReference>
<dbReference type="Proteomes" id="UP000018458">
    <property type="component" value="Unassembled WGS sequence"/>
</dbReference>
<dbReference type="Pfam" id="PF04073">
    <property type="entry name" value="tRNA_edit"/>
    <property type="match status" value="1"/>
</dbReference>
<evidence type="ECO:0000313" key="4">
    <source>
        <dbReference type="Proteomes" id="UP000018458"/>
    </source>
</evidence>
<name>E8LL00_SUCHY</name>
<sequence>MNKQNIYDLLKAKNIKHEITEHCALFSMKDTADVVFPYPEAEAKNLFVRDDKKRNYYLITVRGDKRVDLKAFRKKFGLRALSFASTADLEDKLQLIPGSVSPFGLLNDKSCSVIWYVDEEFTTVSHMIGIHPNDNTATVWFDPQDLIQIIRTHGNTIEMINLNDCLIKEEI</sequence>
<dbReference type="PANTHER" id="PTHR31423:SF3">
    <property type="entry name" value="PROLYL-TRNA SYNTHETASE ASSOCIATED DOMAIN-CONTAINING PROTEIN 1-RELATED"/>
    <property type="match status" value="1"/>
</dbReference>
<dbReference type="GO" id="GO:0002161">
    <property type="term" value="F:aminoacyl-tRNA deacylase activity"/>
    <property type="evidence" value="ECO:0007669"/>
    <property type="project" value="InterPro"/>
</dbReference>
<keyword evidence="4" id="KW-1185">Reference proteome</keyword>
<proteinExistence type="inferred from homology"/>
<gene>
    <name evidence="3" type="ORF">HMPREF9444_01405</name>
</gene>
<reference evidence="3 4" key="1">
    <citation type="submission" date="2011-01" db="EMBL/GenBank/DDBJ databases">
        <authorList>
            <person name="Weinstock G."/>
            <person name="Sodergren E."/>
            <person name="Clifton S."/>
            <person name="Fulton L."/>
            <person name="Fulton B."/>
            <person name="Courtney L."/>
            <person name="Fronick C."/>
            <person name="Harrison M."/>
            <person name="Strong C."/>
            <person name="Farmer C."/>
            <person name="Delahaunty K."/>
            <person name="Markovic C."/>
            <person name="Hall O."/>
            <person name="Minx P."/>
            <person name="Tomlinson C."/>
            <person name="Mitreva M."/>
            <person name="Hou S."/>
            <person name="Chen J."/>
            <person name="Wollam A."/>
            <person name="Pepin K.H."/>
            <person name="Johnson M."/>
            <person name="Bhonagiri V."/>
            <person name="Zhang X."/>
            <person name="Suruliraj S."/>
            <person name="Warren W."/>
            <person name="Chinwalla A."/>
            <person name="Mardis E.R."/>
            <person name="Wilson R.K."/>
        </authorList>
    </citation>
    <scope>NUCLEOTIDE SEQUENCE [LARGE SCALE GENOMIC DNA]</scope>
    <source>
        <strain evidence="4">DSM 22608 / JCM 16073 / KCTC 15190 / YIT 12066</strain>
    </source>
</reference>
<dbReference type="EMBL" id="AEVO01000079">
    <property type="protein sequence ID" value="EFY06824.1"/>
    <property type="molecule type" value="Genomic_DNA"/>
</dbReference>
<dbReference type="eggNOG" id="COG3760">
    <property type="taxonomic scope" value="Bacteria"/>
</dbReference>
<accession>E8LL00</accession>
<evidence type="ECO:0000313" key="3">
    <source>
        <dbReference type="EMBL" id="EFY06824.1"/>
    </source>
</evidence>
<dbReference type="InterPro" id="IPR040285">
    <property type="entry name" value="ProX/PRXD1"/>
</dbReference>
<dbReference type="OrthoDB" id="5145315at2"/>
<dbReference type="GO" id="GO:0016874">
    <property type="term" value="F:ligase activity"/>
    <property type="evidence" value="ECO:0007669"/>
    <property type="project" value="UniProtKB-KW"/>
</dbReference>
<keyword evidence="3" id="KW-0436">Ligase</keyword>
<protein>
    <submittedName>
        <fullName evidence="3">YbaK/proline--tRNA ligase associated domain protein</fullName>
    </submittedName>
</protein>
<dbReference type="SUPFAM" id="SSF55826">
    <property type="entry name" value="YbaK/ProRS associated domain"/>
    <property type="match status" value="1"/>
</dbReference>
<feature type="domain" description="YbaK/aminoacyl-tRNA synthetase-associated" evidence="2">
    <location>
        <begin position="29"/>
        <end position="148"/>
    </location>
</feature>
<evidence type="ECO:0000256" key="1">
    <source>
        <dbReference type="ARBA" id="ARBA00010201"/>
    </source>
</evidence>
<organism evidence="3 4">
    <name type="scientific">Succinatimonas hippei (strain DSM 22608 / JCM 16073 / KCTC 15190 / YIT 12066)</name>
    <dbReference type="NCBI Taxonomy" id="762983"/>
    <lineage>
        <taxon>Bacteria</taxon>
        <taxon>Pseudomonadati</taxon>
        <taxon>Pseudomonadota</taxon>
        <taxon>Gammaproteobacteria</taxon>
        <taxon>Aeromonadales</taxon>
        <taxon>Succinivibrionaceae</taxon>
        <taxon>Succinatimonas</taxon>
    </lineage>
</organism>
<comment type="similarity">
    <text evidence="1">Belongs to the PRORSD1 family.</text>
</comment>
<comment type="caution">
    <text evidence="3">The sequence shown here is derived from an EMBL/GenBank/DDBJ whole genome shotgun (WGS) entry which is preliminary data.</text>
</comment>
<dbReference type="AlphaFoldDB" id="E8LL00"/>
<dbReference type="InterPro" id="IPR007214">
    <property type="entry name" value="YbaK/aa-tRNA-synth-assoc-dom"/>
</dbReference>
<dbReference type="Gene3D" id="3.90.960.10">
    <property type="entry name" value="YbaK/aminoacyl-tRNA synthetase-associated domain"/>
    <property type="match status" value="1"/>
</dbReference>
<dbReference type="HOGENOM" id="CLU_104635_0_0_6"/>
<dbReference type="RefSeq" id="WP_009143588.1">
    <property type="nucleotide sequence ID" value="NZ_GL831013.1"/>
</dbReference>